<dbReference type="InterPro" id="IPR011990">
    <property type="entry name" value="TPR-like_helical_dom_sf"/>
</dbReference>
<dbReference type="Proteomes" id="UP000199572">
    <property type="component" value="Unassembled WGS sequence"/>
</dbReference>
<evidence type="ECO:0000313" key="2">
    <source>
        <dbReference type="Proteomes" id="UP000199572"/>
    </source>
</evidence>
<gene>
    <name evidence="1" type="ORF">SAMN04488023_101107</name>
</gene>
<protein>
    <submittedName>
        <fullName evidence="1">Uncharacterized protein</fullName>
    </submittedName>
</protein>
<dbReference type="Gene3D" id="1.25.40.10">
    <property type="entry name" value="Tetratricopeptide repeat domain"/>
    <property type="match status" value="1"/>
</dbReference>
<proteinExistence type="predicted"/>
<evidence type="ECO:0000313" key="1">
    <source>
        <dbReference type="EMBL" id="SEQ78612.1"/>
    </source>
</evidence>
<accession>A0A1H9IVQ6</accession>
<name>A0A1H9IVQ6_9SPHI</name>
<keyword evidence="2" id="KW-1185">Reference proteome</keyword>
<organism evidence="1 2">
    <name type="scientific">Pedobacter rhizosphaerae</name>
    <dbReference type="NCBI Taxonomy" id="390241"/>
    <lineage>
        <taxon>Bacteria</taxon>
        <taxon>Pseudomonadati</taxon>
        <taxon>Bacteroidota</taxon>
        <taxon>Sphingobacteriia</taxon>
        <taxon>Sphingobacteriales</taxon>
        <taxon>Sphingobacteriaceae</taxon>
        <taxon>Pedobacter</taxon>
    </lineage>
</organism>
<sequence length="148" mass="17460">MGYTYNKWGEQKTALKYINAARRINDNYPGLDVEYALAYNEQARYKRVRPYLDDALYAAGQNNCNFYKNEVFARTNNNKMDEAEEIYRQALGDCKDETAKADIAYSIAFQYFKLKNKEKLGYWRKEVDRWIVPGSYLEKIDVMLGQLK</sequence>
<reference evidence="1 2" key="1">
    <citation type="submission" date="2016-10" db="EMBL/GenBank/DDBJ databases">
        <authorList>
            <person name="de Groot N.N."/>
        </authorList>
    </citation>
    <scope>NUCLEOTIDE SEQUENCE [LARGE SCALE GENOMIC DNA]</scope>
    <source>
        <strain evidence="1 2">DSM 18610</strain>
    </source>
</reference>
<dbReference type="RefSeq" id="WP_090879722.1">
    <property type="nucleotide sequence ID" value="NZ_FOGG01000001.1"/>
</dbReference>
<dbReference type="STRING" id="390241.SAMN04488023_101107"/>
<dbReference type="SUPFAM" id="SSF48452">
    <property type="entry name" value="TPR-like"/>
    <property type="match status" value="1"/>
</dbReference>
<dbReference type="EMBL" id="FOGG01000001">
    <property type="protein sequence ID" value="SEQ78612.1"/>
    <property type="molecule type" value="Genomic_DNA"/>
</dbReference>
<dbReference type="OrthoDB" id="672063at2"/>
<dbReference type="AlphaFoldDB" id="A0A1H9IVQ6"/>